<keyword evidence="4" id="KW-0067">ATP-binding</keyword>
<dbReference type="GO" id="GO:0017110">
    <property type="term" value="F:nucleoside diphosphate phosphatase activity"/>
    <property type="evidence" value="ECO:0007669"/>
    <property type="project" value="TreeGrafter"/>
</dbReference>
<dbReference type="GO" id="GO:0009134">
    <property type="term" value="P:nucleoside diphosphate catabolic process"/>
    <property type="evidence" value="ECO:0007669"/>
    <property type="project" value="TreeGrafter"/>
</dbReference>
<sequence>MPLASIGSPSPILKFAPKAGHKMIIRRHENVSDKIWRNRGVLLVTSIPLLVIMAMIFFFFPASKPVRDLKAMTIGQLHHQQQPAAAAGGGAYLYNIVLDAGSTGSRIHIFKFEQKGSSLNLISDGFHQLKPGLSAFPDEPQKAADSLKPLLEQAMKAVPAAQQASTGLSLKATAGLRLLPGSKADDILAAVRKFLATYPFKLKSDAVEIMDGAHEGAFAWLTLNYLLGRLGSGPTGTVAAIDLGGGSVQEAFALPSTEATAAPAGYITQLKAGGVTYDVYVHSYLGYGLMAARAKVIEAGREDPSHPCFAKGSSLKYSYAGKEYSIGETIEAGDFKRCAAMALKALDHDKDCGQPKDACSFSGAWRGKPASMARVYYVSSYFWDRASESGIIADKAAIEWKTSPGDFAKRAAAVCGKAVPELTKSYSDLQAANAPYFCLDLSFCHTVLTQGFDLAETISVTLVKQVKYNGQTIEAAWPLGAAINDLSS</sequence>
<dbReference type="GO" id="GO:0005524">
    <property type="term" value="F:ATP binding"/>
    <property type="evidence" value="ECO:0007669"/>
    <property type="project" value="UniProtKB-KW"/>
</dbReference>
<proteinExistence type="inferred from homology"/>
<comment type="similarity">
    <text evidence="1 5">Belongs to the GDA1/CD39 NTPase family.</text>
</comment>
<evidence type="ECO:0000256" key="6">
    <source>
        <dbReference type="SAM" id="Phobius"/>
    </source>
</evidence>
<feature type="transmembrane region" description="Helical" evidence="6">
    <location>
        <begin position="40"/>
        <end position="60"/>
    </location>
</feature>
<keyword evidence="6" id="KW-1133">Transmembrane helix</keyword>
<reference evidence="7 8" key="1">
    <citation type="submission" date="2016-10" db="EMBL/GenBank/DDBJ databases">
        <authorList>
            <person name="Cai Z."/>
        </authorList>
    </citation>
    <scope>NUCLEOTIDE SEQUENCE [LARGE SCALE GENOMIC DNA]</scope>
</reference>
<dbReference type="Gene3D" id="3.30.420.150">
    <property type="entry name" value="Exopolyphosphatase. Domain 2"/>
    <property type="match status" value="1"/>
</dbReference>
<dbReference type="EMBL" id="FNXT01001064">
    <property type="protein sequence ID" value="SZX71636.1"/>
    <property type="molecule type" value="Genomic_DNA"/>
</dbReference>
<keyword evidence="6" id="KW-0812">Transmembrane</keyword>
<dbReference type="AlphaFoldDB" id="A0A383W4N4"/>
<keyword evidence="4" id="KW-0547">Nucleotide-binding</keyword>
<dbReference type="PROSITE" id="PS01238">
    <property type="entry name" value="GDA1_CD39_NTPASE"/>
    <property type="match status" value="1"/>
</dbReference>
<evidence type="ECO:0000256" key="3">
    <source>
        <dbReference type="PIRSR" id="PIRSR600407-1"/>
    </source>
</evidence>
<evidence type="ECO:0000256" key="5">
    <source>
        <dbReference type="RuleBase" id="RU003833"/>
    </source>
</evidence>
<evidence type="ECO:0000313" key="7">
    <source>
        <dbReference type="EMBL" id="SZX71636.1"/>
    </source>
</evidence>
<gene>
    <name evidence="7" type="ORF">BQ4739_LOCUS11766</name>
</gene>
<dbReference type="GO" id="GO:0016020">
    <property type="term" value="C:membrane"/>
    <property type="evidence" value="ECO:0007669"/>
    <property type="project" value="TreeGrafter"/>
</dbReference>
<dbReference type="InterPro" id="IPR000407">
    <property type="entry name" value="GDA1_CD39_NTPase"/>
</dbReference>
<feature type="active site" description="Proton acceptor" evidence="3">
    <location>
        <position position="215"/>
    </location>
</feature>
<evidence type="ECO:0000256" key="1">
    <source>
        <dbReference type="ARBA" id="ARBA00009283"/>
    </source>
</evidence>
<protein>
    <recommendedName>
        <fullName evidence="9">Apyrase</fullName>
    </recommendedName>
</protein>
<evidence type="ECO:0000256" key="2">
    <source>
        <dbReference type="ARBA" id="ARBA00022801"/>
    </source>
</evidence>
<dbReference type="PANTHER" id="PTHR11782:SF83">
    <property type="entry name" value="GUANOSINE-DIPHOSPHATASE"/>
    <property type="match status" value="1"/>
</dbReference>
<evidence type="ECO:0000313" key="8">
    <source>
        <dbReference type="Proteomes" id="UP000256970"/>
    </source>
</evidence>
<dbReference type="STRING" id="3088.A0A383W4N4"/>
<name>A0A383W4N4_TETOB</name>
<feature type="binding site" evidence="4">
    <location>
        <begin position="245"/>
        <end position="249"/>
    </location>
    <ligand>
        <name>ATP</name>
        <dbReference type="ChEBI" id="CHEBI:30616"/>
    </ligand>
</feature>
<dbReference type="Gene3D" id="3.30.420.40">
    <property type="match status" value="1"/>
</dbReference>
<keyword evidence="6" id="KW-0472">Membrane</keyword>
<dbReference type="Proteomes" id="UP000256970">
    <property type="component" value="Unassembled WGS sequence"/>
</dbReference>
<evidence type="ECO:0008006" key="9">
    <source>
        <dbReference type="Google" id="ProtNLM"/>
    </source>
</evidence>
<evidence type="ECO:0000256" key="4">
    <source>
        <dbReference type="PIRSR" id="PIRSR600407-2"/>
    </source>
</evidence>
<dbReference type="PANTHER" id="PTHR11782">
    <property type="entry name" value="ADENOSINE/GUANOSINE DIPHOSPHATASE"/>
    <property type="match status" value="1"/>
</dbReference>
<keyword evidence="8" id="KW-1185">Reference proteome</keyword>
<accession>A0A383W4N4</accession>
<organism evidence="7 8">
    <name type="scientific">Tetradesmus obliquus</name>
    <name type="common">Green alga</name>
    <name type="synonym">Acutodesmus obliquus</name>
    <dbReference type="NCBI Taxonomy" id="3088"/>
    <lineage>
        <taxon>Eukaryota</taxon>
        <taxon>Viridiplantae</taxon>
        <taxon>Chlorophyta</taxon>
        <taxon>core chlorophytes</taxon>
        <taxon>Chlorophyceae</taxon>
        <taxon>CS clade</taxon>
        <taxon>Sphaeropleales</taxon>
        <taxon>Scenedesmaceae</taxon>
        <taxon>Tetradesmus</taxon>
    </lineage>
</organism>
<dbReference type="Pfam" id="PF01150">
    <property type="entry name" value="GDA1_CD39"/>
    <property type="match status" value="1"/>
</dbReference>
<keyword evidence="2 5" id="KW-0378">Hydrolase</keyword>